<accession>A0ABP1BQY1</accession>
<protein>
    <recommendedName>
        <fullName evidence="3">Aldehyde dehydrogenase</fullName>
    </recommendedName>
</protein>
<evidence type="ECO:0000256" key="1">
    <source>
        <dbReference type="ARBA" id="ARBA00009986"/>
    </source>
</evidence>
<dbReference type="InterPro" id="IPR015590">
    <property type="entry name" value="Aldehyde_DH_dom"/>
</dbReference>
<reference evidence="5" key="1">
    <citation type="submission" date="2024-03" db="EMBL/GenBank/DDBJ databases">
        <authorList>
            <consortium name="ELIXIR-Norway"/>
            <consortium name="Elixir Norway"/>
        </authorList>
    </citation>
    <scope>NUCLEOTIDE SEQUENCE</scope>
</reference>
<dbReference type="Gene3D" id="3.40.605.10">
    <property type="entry name" value="Aldehyde Dehydrogenase, Chain A, domain 1"/>
    <property type="match status" value="1"/>
</dbReference>
<evidence type="ECO:0000313" key="5">
    <source>
        <dbReference type="EMBL" id="CAK9878447.1"/>
    </source>
</evidence>
<feature type="domain" description="Aldehyde dehydrogenase" evidence="4">
    <location>
        <begin position="24"/>
        <end position="445"/>
    </location>
</feature>
<organism evidence="5 6">
    <name type="scientific">Sphagnum jensenii</name>
    <dbReference type="NCBI Taxonomy" id="128206"/>
    <lineage>
        <taxon>Eukaryota</taxon>
        <taxon>Viridiplantae</taxon>
        <taxon>Streptophyta</taxon>
        <taxon>Embryophyta</taxon>
        <taxon>Bryophyta</taxon>
        <taxon>Sphagnophytina</taxon>
        <taxon>Sphagnopsida</taxon>
        <taxon>Sphagnales</taxon>
        <taxon>Sphagnaceae</taxon>
        <taxon>Sphagnum</taxon>
    </lineage>
</organism>
<keyword evidence="6" id="KW-1185">Reference proteome</keyword>
<dbReference type="Pfam" id="PF00171">
    <property type="entry name" value="Aldedh"/>
    <property type="match status" value="1"/>
</dbReference>
<dbReference type="InterPro" id="IPR012394">
    <property type="entry name" value="Aldehyde_DH_NAD(P)"/>
</dbReference>
<dbReference type="Gene3D" id="3.40.309.10">
    <property type="entry name" value="Aldehyde Dehydrogenase, Chain A, domain 2"/>
    <property type="match status" value="1"/>
</dbReference>
<dbReference type="InterPro" id="IPR016163">
    <property type="entry name" value="Ald_DH_C"/>
</dbReference>
<dbReference type="SUPFAM" id="SSF53720">
    <property type="entry name" value="ALDH-like"/>
    <property type="match status" value="1"/>
</dbReference>
<dbReference type="InterPro" id="IPR016162">
    <property type="entry name" value="Ald_DH_N"/>
</dbReference>
<comment type="similarity">
    <text evidence="1 3">Belongs to the aldehyde dehydrogenase family.</text>
</comment>
<gene>
    <name evidence="5" type="ORF">CSSPJE1EN2_LOCUS20233</name>
</gene>
<sequence>MAAEGTDIRVFCTLDAPELLSELRRTFQSGRTKSQEWRLEQLHALLKMVMEQEDEIGKALSLDLGKSAYETYSCELALLIDSCKLAIKSLKKWMTPEQVSIALATVPSTAMIRPEPFGVALIISAWNFPIILALDPLVGAIAAGCAVVIKPSEIAPATSAFLAKMIPVYMDKEAIRVVEGGVQQITALLDQKWDKIFFTGNAKVGRIIMAAAAKHLTPVTLELGGKCPLYIDSTVDLKVAAKRIVIGKWGSSCGQACISPNHLLVEESFVPKLISTLKKTIVDFYGEDPHTSKDLAHVVNKNHFKRLTALLDDPSTADKIIHGGERDEESLYIAPTLLLDVPLDAPIMNEEIFGPILPIITVKGPEEAIDIIADQPKPLAIYVFTNDKVVQDQMVFKTSSGGMVINDAVLHFVCTSLPFGGVGESGMGAYHGKASFDAFSHRKSILYRGMSVEVYARYPPYTTKKQQIIRALLSRDFVGLLLVLLGLRK</sequence>
<dbReference type="PANTHER" id="PTHR43570:SF16">
    <property type="entry name" value="ALDEHYDE DEHYDROGENASE TYPE III, ISOFORM Q"/>
    <property type="match status" value="1"/>
</dbReference>
<keyword evidence="2 3" id="KW-0560">Oxidoreductase</keyword>
<name>A0ABP1BQY1_9BRYO</name>
<evidence type="ECO:0000256" key="3">
    <source>
        <dbReference type="PIRNR" id="PIRNR036492"/>
    </source>
</evidence>
<dbReference type="PIRSF" id="PIRSF036492">
    <property type="entry name" value="ALDH"/>
    <property type="match status" value="1"/>
</dbReference>
<dbReference type="EMBL" id="OZ023707">
    <property type="protein sequence ID" value="CAK9878447.1"/>
    <property type="molecule type" value="Genomic_DNA"/>
</dbReference>
<evidence type="ECO:0000256" key="2">
    <source>
        <dbReference type="ARBA" id="ARBA00023002"/>
    </source>
</evidence>
<evidence type="ECO:0000259" key="4">
    <source>
        <dbReference type="Pfam" id="PF00171"/>
    </source>
</evidence>
<dbReference type="Proteomes" id="UP001497522">
    <property type="component" value="Chromosome 6"/>
</dbReference>
<proteinExistence type="inferred from homology"/>
<dbReference type="InterPro" id="IPR016161">
    <property type="entry name" value="Ald_DH/histidinol_DH"/>
</dbReference>
<dbReference type="PANTHER" id="PTHR43570">
    <property type="entry name" value="ALDEHYDE DEHYDROGENASE"/>
    <property type="match status" value="1"/>
</dbReference>
<evidence type="ECO:0000313" key="6">
    <source>
        <dbReference type="Proteomes" id="UP001497522"/>
    </source>
</evidence>